<evidence type="ECO:0000313" key="2">
    <source>
        <dbReference type="EMBL" id="ARF63854.1"/>
    </source>
</evidence>
<dbReference type="PANTHER" id="PTHR36934">
    <property type="entry name" value="BLR0278 PROTEIN"/>
    <property type="match status" value="1"/>
</dbReference>
<dbReference type="Proteomes" id="UP000192445">
    <property type="component" value="Chromosome"/>
</dbReference>
<dbReference type="Pfam" id="PF22636">
    <property type="entry name" value="FlK"/>
    <property type="match status" value="1"/>
</dbReference>
<protein>
    <recommendedName>
        <fullName evidence="1">Fluoroacetyl-CoA-specific thioesterase-like domain-containing protein</fullName>
    </recommendedName>
</protein>
<dbReference type="EMBL" id="CP020570">
    <property type="protein sequence ID" value="ARF63854.1"/>
    <property type="molecule type" value="Genomic_DNA"/>
</dbReference>
<dbReference type="SUPFAM" id="SSF54637">
    <property type="entry name" value="Thioesterase/thiol ester dehydrase-isomerase"/>
    <property type="match status" value="1"/>
</dbReference>
<accession>A0A1V0UF55</accession>
<evidence type="ECO:0000313" key="3">
    <source>
        <dbReference type="Proteomes" id="UP000192445"/>
    </source>
</evidence>
<sequence length="125" mass="13290">MKGRDVRVVAAGDCATQWGNDGLEVLSTPAILGYTEQLCAEVLAPHLDEGEMTVGVRATLHHKAAVPVGAKAVYHVAAEEVGRKTLFTFSVRDEAGVVVCEGTHLRATVNTRRFLASMEAARSDG</sequence>
<organism evidence="2 3">
    <name type="scientific">Streptomyces violaceoruber</name>
    <dbReference type="NCBI Taxonomy" id="1935"/>
    <lineage>
        <taxon>Bacteria</taxon>
        <taxon>Bacillati</taxon>
        <taxon>Actinomycetota</taxon>
        <taxon>Actinomycetes</taxon>
        <taxon>Kitasatosporales</taxon>
        <taxon>Streptomycetaceae</taxon>
        <taxon>Streptomyces</taxon>
        <taxon>Streptomyces violaceoruber group</taxon>
    </lineage>
</organism>
<name>A0A1V0UF55_STRVN</name>
<dbReference type="InterPro" id="IPR054485">
    <property type="entry name" value="FlK-like_dom"/>
</dbReference>
<dbReference type="Gene3D" id="3.10.129.10">
    <property type="entry name" value="Hotdog Thioesterase"/>
    <property type="match status" value="1"/>
</dbReference>
<reference evidence="2 3" key="1">
    <citation type="submission" date="2017-03" db="EMBL/GenBank/DDBJ databases">
        <title>Complete Genome Sequence of a natural compounds producer, Streptomyces violaceus S21.</title>
        <authorList>
            <person name="Zhong C."/>
            <person name="Zhao Z."/>
            <person name="Fu J."/>
            <person name="Zong G."/>
            <person name="Qin R."/>
            <person name="Cao G."/>
        </authorList>
    </citation>
    <scope>NUCLEOTIDE SEQUENCE [LARGE SCALE GENOMIC DNA]</scope>
    <source>
        <strain evidence="2 3">S21</strain>
    </source>
</reference>
<dbReference type="KEGG" id="svu:B1H20_22575"/>
<dbReference type="InterPro" id="IPR029069">
    <property type="entry name" value="HotDog_dom_sf"/>
</dbReference>
<dbReference type="AlphaFoldDB" id="A0A1V0UF55"/>
<feature type="domain" description="Fluoroacetyl-CoA-specific thioesterase-like" evidence="1">
    <location>
        <begin position="11"/>
        <end position="111"/>
    </location>
</feature>
<dbReference type="STRING" id="1935.B1H20_22575"/>
<dbReference type="InterPro" id="IPR025540">
    <property type="entry name" value="FlK"/>
</dbReference>
<gene>
    <name evidence="2" type="ORF">B1H20_22575</name>
</gene>
<proteinExistence type="predicted"/>
<evidence type="ECO:0000259" key="1">
    <source>
        <dbReference type="Pfam" id="PF22636"/>
    </source>
</evidence>
<dbReference type="PANTHER" id="PTHR36934:SF1">
    <property type="entry name" value="THIOESTERASE DOMAIN-CONTAINING PROTEIN"/>
    <property type="match status" value="1"/>
</dbReference>